<accession>A0ABV4P001</accession>
<keyword evidence="2" id="KW-0810">Translation regulation</keyword>
<comment type="function">
    <text evidence="2">Functions as a ribosomal silencing factor. Interacts with ribosomal protein uL14 (rplN), blocking formation of intersubunit bridge B8. Prevents association of the 30S and 50S ribosomal subunits and the formation of functional ribosomes, thus repressing translation.</text>
</comment>
<evidence type="ECO:0000256" key="1">
    <source>
        <dbReference type="ARBA" id="ARBA00010574"/>
    </source>
</evidence>
<dbReference type="RefSeq" id="WP_371839201.1">
    <property type="nucleotide sequence ID" value="NZ_JBGMEK010000023.1"/>
</dbReference>
<dbReference type="SUPFAM" id="SSF81301">
    <property type="entry name" value="Nucleotidyltransferase"/>
    <property type="match status" value="1"/>
</dbReference>
<dbReference type="PANTHER" id="PTHR21043:SF0">
    <property type="entry name" value="MITOCHONDRIAL ASSEMBLY OF RIBOSOMAL LARGE SUBUNIT PROTEIN 1"/>
    <property type="match status" value="1"/>
</dbReference>
<name>A0ABV4P001_9GAMM</name>
<dbReference type="NCBIfam" id="TIGR00090">
    <property type="entry name" value="rsfS_iojap_ybeB"/>
    <property type="match status" value="1"/>
</dbReference>
<gene>
    <name evidence="2 3" type="primary">rsfS</name>
    <name evidence="3" type="ORF">ACCI49_11865</name>
</gene>
<dbReference type="PANTHER" id="PTHR21043">
    <property type="entry name" value="IOJAP SUPERFAMILY ORTHOLOG"/>
    <property type="match status" value="1"/>
</dbReference>
<organism evidence="3 4">
    <name type="scientific">Microbulbifer epialgicus</name>
    <dbReference type="NCBI Taxonomy" id="393907"/>
    <lineage>
        <taxon>Bacteria</taxon>
        <taxon>Pseudomonadati</taxon>
        <taxon>Pseudomonadota</taxon>
        <taxon>Gammaproteobacteria</taxon>
        <taxon>Cellvibrionales</taxon>
        <taxon>Microbulbiferaceae</taxon>
        <taxon>Microbulbifer</taxon>
    </lineage>
</organism>
<evidence type="ECO:0000313" key="3">
    <source>
        <dbReference type="EMBL" id="MFA0811617.1"/>
    </source>
</evidence>
<comment type="subunit">
    <text evidence="2">Interacts with ribosomal protein uL14 (rplN).</text>
</comment>
<comment type="caution">
    <text evidence="3">The sequence shown here is derived from an EMBL/GenBank/DDBJ whole genome shotgun (WGS) entry which is preliminary data.</text>
</comment>
<comment type="similarity">
    <text evidence="1 2">Belongs to the Iojap/RsfS family.</text>
</comment>
<dbReference type="EMBL" id="JBGMEK010000023">
    <property type="protein sequence ID" value="MFA0811617.1"/>
    <property type="molecule type" value="Genomic_DNA"/>
</dbReference>
<evidence type="ECO:0000313" key="4">
    <source>
        <dbReference type="Proteomes" id="UP001569428"/>
    </source>
</evidence>
<comment type="subcellular location">
    <subcellularLocation>
        <location evidence="2">Cytoplasm</location>
    </subcellularLocation>
</comment>
<proteinExistence type="inferred from homology"/>
<keyword evidence="2" id="KW-0963">Cytoplasm</keyword>
<sequence>MNQGVMTNIKDIALKALEDLKGKDIVALDVSELSDVMDNLVICTGTSSRQVKSLAENVVDELKLEGVRPIGVEGKEQGEWVLVDYGDLVVHVMLADVRNFYDLEKLWSMTPNTRDDAGGSDPHQD</sequence>
<dbReference type="Pfam" id="PF02410">
    <property type="entry name" value="RsfS"/>
    <property type="match status" value="1"/>
</dbReference>
<dbReference type="Gene3D" id="3.30.460.10">
    <property type="entry name" value="Beta Polymerase, domain 2"/>
    <property type="match status" value="1"/>
</dbReference>
<dbReference type="Proteomes" id="UP001569428">
    <property type="component" value="Unassembled WGS sequence"/>
</dbReference>
<dbReference type="InterPro" id="IPR004394">
    <property type="entry name" value="Iojap/RsfS/C7orf30"/>
</dbReference>
<keyword evidence="2" id="KW-0678">Repressor</keyword>
<dbReference type="InterPro" id="IPR043519">
    <property type="entry name" value="NT_sf"/>
</dbReference>
<reference evidence="3 4" key="1">
    <citation type="submission" date="2024-08" db="EMBL/GenBank/DDBJ databases">
        <authorList>
            <person name="Ishaq N."/>
        </authorList>
    </citation>
    <scope>NUCLEOTIDE SEQUENCE [LARGE SCALE GENOMIC DNA]</scope>
    <source>
        <strain evidence="3 4">DSM 18651</strain>
    </source>
</reference>
<keyword evidence="4" id="KW-1185">Reference proteome</keyword>
<protein>
    <recommendedName>
        <fullName evidence="2">Ribosomal silencing factor RsfS</fullName>
    </recommendedName>
</protein>
<dbReference type="HAMAP" id="MF_01477">
    <property type="entry name" value="Iojap_RsfS"/>
    <property type="match status" value="1"/>
</dbReference>
<evidence type="ECO:0000256" key="2">
    <source>
        <dbReference type="HAMAP-Rule" id="MF_01477"/>
    </source>
</evidence>